<feature type="region of interest" description="Disordered" evidence="1">
    <location>
        <begin position="1"/>
        <end position="32"/>
    </location>
</feature>
<gene>
    <name evidence="2" type="ORF">L207DRAFT_622231</name>
</gene>
<dbReference type="Proteomes" id="UP000235786">
    <property type="component" value="Unassembled WGS sequence"/>
</dbReference>
<proteinExistence type="predicted"/>
<name>A0A2J6RUT0_HYAVF</name>
<accession>A0A2J6RUT0</accession>
<organism evidence="2 3">
    <name type="scientific">Hyaloscypha variabilis (strain UAMH 11265 / GT02V1 / F)</name>
    <name type="common">Meliniomyces variabilis</name>
    <dbReference type="NCBI Taxonomy" id="1149755"/>
    <lineage>
        <taxon>Eukaryota</taxon>
        <taxon>Fungi</taxon>
        <taxon>Dikarya</taxon>
        <taxon>Ascomycota</taxon>
        <taxon>Pezizomycotina</taxon>
        <taxon>Leotiomycetes</taxon>
        <taxon>Helotiales</taxon>
        <taxon>Hyaloscyphaceae</taxon>
        <taxon>Hyaloscypha</taxon>
        <taxon>Hyaloscypha variabilis</taxon>
    </lineage>
</organism>
<keyword evidence="3" id="KW-1185">Reference proteome</keyword>
<sequence>MNFQNTERSPDATPPEYIDADSAATKSAPSPGVKTVIVPFDPMLGPEWIHGQGRPPWKTWGEQTVLPGTDKRGNFLYPKCSNCAHHGCEDCEEYETRDRSPRKDTIWHCCRCRTEMRISDTAWHMIIFVPRNDKWGHDAVKNDEPFRIEVLPRPPRDESKAYLIPLRPTYE</sequence>
<evidence type="ECO:0000313" key="3">
    <source>
        <dbReference type="Proteomes" id="UP000235786"/>
    </source>
</evidence>
<dbReference type="AlphaFoldDB" id="A0A2J6RUT0"/>
<evidence type="ECO:0000256" key="1">
    <source>
        <dbReference type="SAM" id="MobiDB-lite"/>
    </source>
</evidence>
<evidence type="ECO:0000313" key="2">
    <source>
        <dbReference type="EMBL" id="PMD42266.1"/>
    </source>
</evidence>
<dbReference type="EMBL" id="KZ613943">
    <property type="protein sequence ID" value="PMD42266.1"/>
    <property type="molecule type" value="Genomic_DNA"/>
</dbReference>
<reference evidence="2 3" key="1">
    <citation type="submission" date="2016-04" db="EMBL/GenBank/DDBJ databases">
        <title>A degradative enzymes factory behind the ericoid mycorrhizal symbiosis.</title>
        <authorList>
            <consortium name="DOE Joint Genome Institute"/>
            <person name="Martino E."/>
            <person name="Morin E."/>
            <person name="Grelet G."/>
            <person name="Kuo A."/>
            <person name="Kohler A."/>
            <person name="Daghino S."/>
            <person name="Barry K."/>
            <person name="Choi C."/>
            <person name="Cichocki N."/>
            <person name="Clum A."/>
            <person name="Copeland A."/>
            <person name="Hainaut M."/>
            <person name="Haridas S."/>
            <person name="Labutti K."/>
            <person name="Lindquist E."/>
            <person name="Lipzen A."/>
            <person name="Khouja H.-R."/>
            <person name="Murat C."/>
            <person name="Ohm R."/>
            <person name="Olson A."/>
            <person name="Spatafora J."/>
            <person name="Veneault-Fourrey C."/>
            <person name="Henrissat B."/>
            <person name="Grigoriev I."/>
            <person name="Martin F."/>
            <person name="Perotto S."/>
        </authorList>
    </citation>
    <scope>NUCLEOTIDE SEQUENCE [LARGE SCALE GENOMIC DNA]</scope>
    <source>
        <strain evidence="2 3">F</strain>
    </source>
</reference>
<protein>
    <submittedName>
        <fullName evidence="2">Uncharacterized protein</fullName>
    </submittedName>
</protein>